<dbReference type="Gene3D" id="3.40.50.1110">
    <property type="entry name" value="SGNH hydrolase"/>
    <property type="match status" value="1"/>
</dbReference>
<dbReference type="NCBIfam" id="TIGR01681">
    <property type="entry name" value="HAD-SF-IIIC"/>
    <property type="match status" value="1"/>
</dbReference>
<evidence type="ECO:0000256" key="7">
    <source>
        <dbReference type="ARBA" id="ARBA00023268"/>
    </source>
</evidence>
<feature type="domain" description="PKS/mFAS DH" evidence="13">
    <location>
        <begin position="994"/>
        <end position="1271"/>
    </location>
</feature>
<dbReference type="SUPFAM" id="SSF53901">
    <property type="entry name" value="Thiolase-like"/>
    <property type="match status" value="2"/>
</dbReference>
<dbReference type="Proteomes" id="UP001486207">
    <property type="component" value="Unassembled WGS sequence"/>
</dbReference>
<dbReference type="NCBIfam" id="TIGR01686">
    <property type="entry name" value="FkbH"/>
    <property type="match status" value="1"/>
</dbReference>
<evidence type="ECO:0000256" key="6">
    <source>
        <dbReference type="ARBA" id="ARBA00023194"/>
    </source>
</evidence>
<feature type="region of interest" description="N-terminal hotdog fold" evidence="9">
    <location>
        <begin position="2677"/>
        <end position="2805"/>
    </location>
</feature>
<dbReference type="InterPro" id="IPR023214">
    <property type="entry name" value="HAD_sf"/>
</dbReference>
<dbReference type="InterPro" id="IPR014030">
    <property type="entry name" value="Ketoacyl_synth_N"/>
</dbReference>
<accession>A0ABV1Y5B7</accession>
<dbReference type="Gene3D" id="3.30.70.3290">
    <property type="match status" value="2"/>
</dbReference>
<organism evidence="14 15">
    <name type="scientific">Streptomyces lanatus</name>
    <dbReference type="NCBI Taxonomy" id="66900"/>
    <lineage>
        <taxon>Bacteria</taxon>
        <taxon>Bacillati</taxon>
        <taxon>Actinomycetota</taxon>
        <taxon>Actinomycetes</taxon>
        <taxon>Kitasatosporales</taxon>
        <taxon>Streptomycetaceae</taxon>
        <taxon>Streptomyces</taxon>
    </lineage>
</organism>
<dbReference type="Pfam" id="PF00698">
    <property type="entry name" value="Acyl_transf_1"/>
    <property type="match status" value="2"/>
</dbReference>
<keyword evidence="3" id="KW-0596">Phosphopantetheine</keyword>
<evidence type="ECO:0000313" key="14">
    <source>
        <dbReference type="EMBL" id="MER7379043.1"/>
    </source>
</evidence>
<dbReference type="PROSITE" id="PS52019">
    <property type="entry name" value="PKS_MFAS_DH"/>
    <property type="match status" value="2"/>
</dbReference>
<feature type="region of interest" description="C-terminal hotdog fold" evidence="9">
    <location>
        <begin position="1131"/>
        <end position="1271"/>
    </location>
</feature>
<dbReference type="InterPro" id="IPR016036">
    <property type="entry name" value="Malonyl_transacylase_ACP-bd"/>
</dbReference>
<dbReference type="Gene3D" id="3.30.559.30">
    <property type="entry name" value="Nonribosomal peptide synthetase, condensation domain"/>
    <property type="match status" value="1"/>
</dbReference>
<comment type="caution">
    <text evidence="14">The sequence shown here is derived from an EMBL/GenBank/DDBJ whole genome shotgun (WGS) entry which is preliminary data.</text>
</comment>
<evidence type="ECO:0000259" key="11">
    <source>
        <dbReference type="PROSITE" id="PS51186"/>
    </source>
</evidence>
<dbReference type="InterPro" id="IPR020806">
    <property type="entry name" value="PKS_PP-bd"/>
</dbReference>
<dbReference type="SMART" id="SM00825">
    <property type="entry name" value="PKS_KS"/>
    <property type="match status" value="2"/>
</dbReference>
<keyword evidence="6" id="KW-0045">Antibiotic biosynthesis</keyword>
<dbReference type="InterPro" id="IPR036736">
    <property type="entry name" value="ACP-like_sf"/>
</dbReference>
<comment type="pathway">
    <text evidence="2">Antibiotic biosynthesis.</text>
</comment>
<dbReference type="PROSITE" id="PS00012">
    <property type="entry name" value="PHOSPHOPANTETHEINE"/>
    <property type="match status" value="2"/>
</dbReference>
<feature type="domain" description="Carrier" evidence="10">
    <location>
        <begin position="1692"/>
        <end position="1767"/>
    </location>
</feature>
<dbReference type="Pfam" id="PF14765">
    <property type="entry name" value="PS-DH"/>
    <property type="match status" value="2"/>
</dbReference>
<evidence type="ECO:0000256" key="2">
    <source>
        <dbReference type="ARBA" id="ARBA00004792"/>
    </source>
</evidence>
<dbReference type="InterPro" id="IPR057326">
    <property type="entry name" value="KR_dom"/>
</dbReference>
<dbReference type="Gene3D" id="3.10.129.110">
    <property type="entry name" value="Polyketide synthase dehydratase"/>
    <property type="match status" value="2"/>
</dbReference>
<dbReference type="Gene3D" id="3.40.630.30">
    <property type="match status" value="1"/>
</dbReference>
<feature type="active site" description="Proton donor; for dehydratase activity" evidence="9">
    <location>
        <position position="2873"/>
    </location>
</feature>
<keyword evidence="4" id="KW-0597">Phosphoprotein</keyword>
<dbReference type="InterPro" id="IPR010033">
    <property type="entry name" value="HAD_SF_ppase_IIIC"/>
</dbReference>
<protein>
    <submittedName>
        <fullName evidence="14">Type I polyketide synthase</fullName>
    </submittedName>
</protein>
<dbReference type="Gene3D" id="3.30.559.10">
    <property type="entry name" value="Chloramphenicol acetyltransferase-like domain"/>
    <property type="match status" value="1"/>
</dbReference>
<dbReference type="Gene3D" id="3.40.50.1000">
    <property type="entry name" value="HAD superfamily/HAD-like"/>
    <property type="match status" value="1"/>
</dbReference>
<dbReference type="InterPro" id="IPR000182">
    <property type="entry name" value="GNAT_dom"/>
</dbReference>
<feature type="active site" description="Proton donor; for dehydratase activity" evidence="9">
    <location>
        <position position="1193"/>
    </location>
</feature>
<dbReference type="PANTHER" id="PTHR43775:SF51">
    <property type="entry name" value="INACTIVE PHENOLPHTHIOCEROL SYNTHESIS POLYKETIDE SYNTHASE TYPE I PKS1-RELATED"/>
    <property type="match status" value="1"/>
</dbReference>
<dbReference type="InterPro" id="IPR001227">
    <property type="entry name" value="Ac_transferase_dom_sf"/>
</dbReference>
<dbReference type="InterPro" id="IPR016035">
    <property type="entry name" value="Acyl_Trfase/lysoPLipase"/>
</dbReference>
<dbReference type="InterPro" id="IPR050091">
    <property type="entry name" value="PKS_NRPS_Biosynth_Enz"/>
</dbReference>
<dbReference type="SUPFAM" id="SSF47336">
    <property type="entry name" value="ACP-like"/>
    <property type="match status" value="3"/>
</dbReference>
<dbReference type="Pfam" id="PF02801">
    <property type="entry name" value="Ketoacyl-synt_C"/>
    <property type="match status" value="2"/>
</dbReference>
<evidence type="ECO:0000313" key="15">
    <source>
        <dbReference type="Proteomes" id="UP001486207"/>
    </source>
</evidence>
<dbReference type="Pfam" id="PF22621">
    <property type="entry name" value="CurL-like_PKS_C"/>
    <property type="match status" value="1"/>
</dbReference>
<keyword evidence="15" id="KW-1185">Reference proteome</keyword>
<dbReference type="InterPro" id="IPR020841">
    <property type="entry name" value="PKS_Beta-ketoAc_synthase_dom"/>
</dbReference>
<dbReference type="InterPro" id="IPR001242">
    <property type="entry name" value="Condensation_dom"/>
</dbReference>
<dbReference type="InterPro" id="IPR036291">
    <property type="entry name" value="NAD(P)-bd_dom_sf"/>
</dbReference>
<name>A0ABV1Y5B7_9ACTN</name>
<dbReference type="SUPFAM" id="SSF52151">
    <property type="entry name" value="FabD/lysophospholipase-like"/>
    <property type="match status" value="2"/>
</dbReference>
<dbReference type="InterPro" id="IPR014043">
    <property type="entry name" value="Acyl_transferase_dom"/>
</dbReference>
<dbReference type="SMART" id="SM00823">
    <property type="entry name" value="PKS_PP"/>
    <property type="match status" value="3"/>
</dbReference>
<evidence type="ECO:0000256" key="9">
    <source>
        <dbReference type="PROSITE-ProRule" id="PRU01363"/>
    </source>
</evidence>
<dbReference type="Pfam" id="PF21089">
    <property type="entry name" value="PKS_DH_N"/>
    <property type="match status" value="2"/>
</dbReference>
<keyword evidence="5" id="KW-0808">Transferase</keyword>
<dbReference type="InterPro" id="IPR042104">
    <property type="entry name" value="PKS_dehydratase_sf"/>
</dbReference>
<dbReference type="InterPro" id="IPR032821">
    <property type="entry name" value="PKS_assoc"/>
</dbReference>
<dbReference type="PANTHER" id="PTHR43775">
    <property type="entry name" value="FATTY ACID SYNTHASE"/>
    <property type="match status" value="1"/>
</dbReference>
<dbReference type="PROSITE" id="PS51186">
    <property type="entry name" value="GNAT"/>
    <property type="match status" value="1"/>
</dbReference>
<dbReference type="SUPFAM" id="SSF56784">
    <property type="entry name" value="HAD-like"/>
    <property type="match status" value="1"/>
</dbReference>
<dbReference type="SMART" id="SM00822">
    <property type="entry name" value="PKS_KR"/>
    <property type="match status" value="2"/>
</dbReference>
<evidence type="ECO:0000256" key="8">
    <source>
        <dbReference type="ARBA" id="ARBA00023315"/>
    </source>
</evidence>
<dbReference type="InterPro" id="IPR013968">
    <property type="entry name" value="PKS_KR"/>
</dbReference>
<dbReference type="SUPFAM" id="SSF55048">
    <property type="entry name" value="Probable ACP-binding domain of malonyl-CoA ACP transacylase"/>
    <property type="match status" value="2"/>
</dbReference>
<feature type="domain" description="N-acetyltransferase" evidence="11">
    <location>
        <begin position="4356"/>
        <end position="4509"/>
    </location>
</feature>
<dbReference type="Gene3D" id="3.40.50.720">
    <property type="entry name" value="NAD(P)-binding Rossmann-like Domain"/>
    <property type="match status" value="2"/>
</dbReference>
<evidence type="ECO:0000259" key="12">
    <source>
        <dbReference type="PROSITE" id="PS52004"/>
    </source>
</evidence>
<dbReference type="InterPro" id="IPR023213">
    <property type="entry name" value="CAT-like_dom_sf"/>
</dbReference>
<evidence type="ECO:0000259" key="13">
    <source>
        <dbReference type="PROSITE" id="PS52019"/>
    </source>
</evidence>
<feature type="region of interest" description="C-terminal hotdog fold" evidence="9">
    <location>
        <begin position="2817"/>
        <end position="2954"/>
    </location>
</feature>
<dbReference type="InterPro" id="IPR009081">
    <property type="entry name" value="PP-bd_ACP"/>
</dbReference>
<dbReference type="InterPro" id="IPR036412">
    <property type="entry name" value="HAD-like_sf"/>
</dbReference>
<evidence type="ECO:0000256" key="4">
    <source>
        <dbReference type="ARBA" id="ARBA00022553"/>
    </source>
</evidence>
<dbReference type="EMBL" id="JBEPFB010000028">
    <property type="protein sequence ID" value="MER7379043.1"/>
    <property type="molecule type" value="Genomic_DNA"/>
</dbReference>
<dbReference type="Gene3D" id="1.10.1200.10">
    <property type="entry name" value="ACP-like"/>
    <property type="match status" value="3"/>
</dbReference>
<evidence type="ECO:0000256" key="1">
    <source>
        <dbReference type="ARBA" id="ARBA00001957"/>
    </source>
</evidence>
<keyword evidence="8" id="KW-0012">Acyltransferase</keyword>
<dbReference type="InterPro" id="IPR018201">
    <property type="entry name" value="Ketoacyl_synth_AS"/>
</dbReference>
<dbReference type="SUPFAM" id="SSF52777">
    <property type="entry name" value="CoA-dependent acyltransferases"/>
    <property type="match status" value="2"/>
</dbReference>
<dbReference type="InterPro" id="IPR049552">
    <property type="entry name" value="PKS_DH_N"/>
</dbReference>
<dbReference type="Gene3D" id="3.40.366.10">
    <property type="entry name" value="Malonyl-Coenzyme A Acyl Carrier Protein, domain 2"/>
    <property type="match status" value="2"/>
</dbReference>
<evidence type="ECO:0000259" key="10">
    <source>
        <dbReference type="PROSITE" id="PS50075"/>
    </source>
</evidence>
<dbReference type="RefSeq" id="WP_190072834.1">
    <property type="nucleotide sequence ID" value="NZ_BNBM01000011.1"/>
</dbReference>
<feature type="domain" description="Carrier" evidence="10">
    <location>
        <begin position="19"/>
        <end position="93"/>
    </location>
</feature>
<dbReference type="CDD" id="cd08955">
    <property type="entry name" value="KR_2_FAS_SDR_x"/>
    <property type="match status" value="1"/>
</dbReference>
<feature type="region of interest" description="N-terminal hotdog fold" evidence="9">
    <location>
        <begin position="994"/>
        <end position="1119"/>
    </location>
</feature>
<feature type="active site" description="Proton acceptor; for dehydratase activity" evidence="9">
    <location>
        <position position="2712"/>
    </location>
</feature>
<dbReference type="PROSITE" id="PS00606">
    <property type="entry name" value="KS3_1"/>
    <property type="match status" value="2"/>
</dbReference>
<dbReference type="InterPro" id="IPR020807">
    <property type="entry name" value="PKS_DH"/>
</dbReference>
<dbReference type="Gene3D" id="3.40.47.10">
    <property type="match status" value="2"/>
</dbReference>
<dbReference type="InterPro" id="IPR049551">
    <property type="entry name" value="PKS_DH_C"/>
</dbReference>
<dbReference type="SMART" id="SM01294">
    <property type="entry name" value="PKS_PP_betabranch"/>
    <property type="match status" value="1"/>
</dbReference>
<dbReference type="InterPro" id="IPR036514">
    <property type="entry name" value="SGNH_hydro_sf"/>
</dbReference>
<feature type="domain" description="Carrier" evidence="10">
    <location>
        <begin position="3452"/>
        <end position="3528"/>
    </location>
</feature>
<dbReference type="Pfam" id="PF08659">
    <property type="entry name" value="KR"/>
    <property type="match status" value="2"/>
</dbReference>
<dbReference type="Pfam" id="PF00668">
    <property type="entry name" value="Condensation"/>
    <property type="match status" value="1"/>
</dbReference>
<sequence>MPAHESPKQSPEPTLTTEEDVRVWLESAVAEAAGLEPPTVDPDRPIAEFGLGSRQLVTLAAELSALTGRGLDPSLVFNHPTIAALAQAVFDDTPAPTPHPVAGPVPVGDDIAIISMACRFPGDADNPEALWRLLAQGEDAITEVPAGRWDTHGLHDPDPEATGKAYSLYGGYLSGIDRFDAAFFGISPREAAAMDPQQRLLLQTGWEAIERAGIVPETLNGSSTGVYIGLYDSGYLASAALDQLDGHVGTGSASSVASGRIAYTLGLQGPAVTVDTACSSSLVALHLAARALAAGECDLALAGGATLLVTPRGHVEFSRLRGLSPSGRCSPFSADADGVVWGEGCGVLLLKRLADARRDGDRILAVVKGSAINQDGRSQGLSAPNGPAQERVLRAALDAAGLRPADLDHIEAHGTGTRLGDPIEGRALAAVFGPDRPADRPLGVGSLKSHIGHTQAAAGIAGVIKSVLALGHERIPASLHAGTPTEHIDWAHSGLRLLSEGQDWSRDPERVRRAGVSAFGISGTNAHVVLEEAPEDQDQPPGDLPAPTLFPLSARTLPALQGQADRLRQTLEQHPELPLPAVAAALAHHRTHFEHRAVLQAGDREELLTALHALTEDRPDTDLTVGPEQALPAGKVAFVFPGQGSQWPGMARDLLDRDPVFADELDRCDAALRPFTDWSVTSVLRGDAGAPGLDRVDVVQPVLFAVMVSLAAVWRARGVRPDAVVGHSQGEVAAACVAGALSLNDAAAVVALRSQALTELSGTGTMAVVALPATEVEAQLAEGDGEISIAAVNSGRSTVIAGAVDAVEALLADLDRQQIFVRRLDVDYASHSAQVEPLRPTIRDELDGVTTYPTSVAWYSTVTGEPVTDELEAEYWYTNLREPVRFAPTVERMVADGYRHFVELAPHPSLLTALRTIDEDLVAVGSLRRDEDGPACLDRAAAELHVHGRRIDWRRLVPPTTPADLPTYAWDEQRHWIEPVGTAAAPGLFDRAAHPLLGIQLQSADETRWTFRNEWSPATAEWLPDHSVFGRTVVSGTTVLELCRAAVSVARPDSAADVTDLLLLAPLTLSASGTVEVSVEVVTAGAVPEITVHSRPRGQDAVDWTLHATASAADDPAPTPADEPPTWPETAEPAWHDDTYARLSELGLGYGPAFQGVRQAAATGDGTLLARLALPPVARDTADPYPVHPALLDAALQVAAAFDDRRVLLPVAVARCVLPPGGATELTAAVRRTGGSDTDVTLDVTLWDADGFPAGRLEGVRLRAASPADLNNGSENGRHLYEVAWTAVAETPTQADTVVRHWPNPSEHASAAYELATTALAELQALIALPPDEAPARTLWVTRGAVAAADGDTVPRLAQSVLWGLARSARAEHPDLGLILLDLEGEEEPPPLPADEPELSLRDGQLLAPRLIRARPAPSPGRIPTDGTVLITGGLGAVGRHLARMLAENGVPRLLLTSRQGADDPRAADVTAELTALGAEVEIAACDVADAAAVAAVLERTEVPLRGVVHCAGVLADGVVAELSAERLAEVLRPKVDGAAHLHRLTADQPLDLFLLVSSAAGVIGNAGQANYAAANVFLDQLAHHRRALGLPGVSISYGAWAGEGLAAQHADLERMARLGHRALTPEQGRELTELALRRDTPHLVASALDLPRLRAAAPADALWRTLLPAARTGSRTLADRLARLDEPERAARVLALVREEAALALGLRSAESVRPDQPLRDLGMDSVTAVDLRNRISARIGTKLPATLLFDHPTPARLSAHILTGVLKTSLPRPQAAAPVRDADEPVALVAMACRLPGGVGDPDALWRLVAEGRDAVGPFPAGRWDVESLYDPDPDAPGKSYAREGGFLDDIESFDAGFFGITPKEAAAMDPQQRLLLETAWESLERAGIVPGDLAGSTTGVYVGMFGSDYLSGTRLDQLDGYVGTGSALSVASGRLAYTLGLNGPALTVDTACSSSLVSVHLAAQALRAGECDLALAGGVTLMVTPQTFVEFSRLRGLSPTGRCRSFSDAADGAIWAEGAGMVVLKRLSDARRDGDRVLAVLRGTAVNQDGRSQGLSAPNGPAQEQVIRRALEQSGLRAVDIDYIEAHGTGTTLGDPIEANALTEVFGASRTEGRPLYLGSLKSNVGHTQAASGVVGLIKVVQSLHHETLPRTLHADTPSRHVEWADSGLHLLREAVAWPASAQRVRRAGISAFGISGTNAHVIVEEAPVVVRDSGNAPPIVRDSADEPPVGKRLFVLSGRGETGLRGQAAGLAHHLAADDSAALPDIAHTLAHHRTHFERRTVVVAEDRDELRSVLGELASGQIPLPPLREEQAGKVAFVYSGHGGQWPGMGLDLMRDSEAFRAELTRIDAAVQRHAGWSVLNALRAPEEFSPLERTEYLQPTLFAVNAALTAAWRELGIAPDAVTGHSLGEIAAAYGAGALTLDDAVAVVTGRAQTVVPVAGKGGMLSLDLPRPRVEELLAPYADRLFVAAVNSPHSTAVSGAADALAELRRSLDEQGIEARSLSTPFASHTPLMGALRDELLDRLSGVRGTQTGTPLYSTVLAEPVPGDRLDPEYWYANLSEPVRFAETIRRMLDDGYRYFVELSPHPSLRPSIEAVAAEAGIDAVSVGSLRRQHGGQDALLGRLGELYTAGHAPDWSALFSAGRRVDLPTYAFARERHWLAPAPATASGASPLLGTHVEASDEADRHLFQSEVDLRDSRFAYLTDHRVTGEVWLPGAAFLDMAMEAARTVQEDVRLVDVRFLTPLRLDETRASRLQLVLSPAVDGFRDFTIASAPGGGERRASWERHVAGRMATNGASVEAEIAALRERCTEQVDLASIYGGLAALGIEYGPAFRGLESGHRTHSAAVARLADQPAAGHLLHPAVLDAAFHTAALPADAPQGRAFVPAGVGRLHHTGLRTTPTWVTCELRSVSGDTATLDLRLYDADDQLVLAAEEFELAALSPLDGALFETRWQPRPTAAEAPARGSWLILADESGTAAELVERLGSEAPYVVARRGRSYAVEGPGRYVLDPADPQHLARLLDEAFADQPPARIVQLSALDAPAIEDAETAEEAARLCCLSTLHLVRTLADRAQGTPPRLFVVARGSQAAGDSTQVAHPQQALAWGFGLAVAQEYPELRTTLVDLPPTDGADALWAQLRHADDERLVALRGSGRLVPRLTRTRPDDSGQGTVTSDGVYLITGGLGGLGRVIAERLVGRGARRLALMSRSAPGQEALAWIRTLEQRGVTVQLARADVADRDGLTAALDAVRHALGPITGVVHAAGVLDDATIANLTDERVLRVLGPKVLGTALLTELTPDAADFVLFASVAGLLGSAGQSPYSAANAFLDAWAHHLSRADRRALSLDWGAWSGVGMVSESGTREAETARSGLVAFSAQDGGELFERVLGTARRQLAPLALDWEMLALDPDAARTRPILADLVTVPTAASGADDLVTKVLAATTDTERAVRLEAYVRARIGEVSGGAVQVSATTALKELGLDSLMLVRLRNAFARELGVELPAATVFSAADIRGLAEALTTALPERKTTAQDVPEHAIEVPETETHPATRDVVRLLRSAQPGMPDAAHAVGLAVRLTTPTTRETLTALVTRLTARHAALRTAIVTAPEGGRLLQVDRELREPPLRWTVVPDDTALDAADRLRALLEPPFDLAAPPLWRFELLDGGERGQILVYGAHHAVSDLQSLLLVAGEIDAELSGEQLGDTVTNRDIQLLIQAQRHDEKAVGRADAGDWREAFQGSERLDLTLSRPRPQTRSYRAGSVTVAIPDGLTDRISAAASRLAVTPAAFCLGTLTVLLARKRERERFVLAVPVDTRIHADAYDAVGFFGVPVPFPAEAGEGERIEEVLRRTDGRLERVLTKGAMFSDVLPVLAGEGLYRANAPLVEVYFNYVRAARRLTGLEVLPAGTGHSDLDLMITMTPDAGRIRLDHNLDILDAGAVAELGEELLGLLAEAAEDASGPVRTEMAATDDPSVPTTTTSTAAEPATLALAASFALGNLPQMCETAIGDGVTSVAEAPYHHVLAALRDPSGVFADPATTVGVVLLRATDLQRFGPIDDTLLAELRTAYPAALRAVAERTRRPLIVGLLPTAQREERLERWEREVAAELADTPGIAVLGPDDWTRHHRVEEPFDERTEHLAHLPFTPQFQAAVALRLAEVVRAVRRPAPKVIAVDGDETLWGGVAGEIGPEAVDLTGPRERLGHRLLQWRSAGALLVLVSNNDEDTVRAVLDRPDSVLKADHFSLLSAEWGPKPTRLAEAARTLNLGPDSFLFLDDNPAEIAKMRAALPQVLSLTCPPVAELPEFLGRLWPLVPAAATAEDALRARFYEQERERDAAREQAGFEEFLEQLELEVEVRALSDADVQRAEQLVRRTNQFTLRARSADGGDVARWREHGEIWTASARDRFGDYGQIGLLALRHEGDQLDVLAWLMSCRALGRGVEERLLQWLADRADELRCAKVRLTAERTERNTPARRLLAALGGADPDDDRLDVVVTPEHLRTFRSWRRA</sequence>
<dbReference type="InterPro" id="IPR014031">
    <property type="entry name" value="Ketoacyl_synth_C"/>
</dbReference>
<dbReference type="InterPro" id="IPR049900">
    <property type="entry name" value="PKS_mFAS_DH"/>
</dbReference>
<feature type="domain" description="Ketosynthase family 3 (KS3)" evidence="12">
    <location>
        <begin position="108"/>
        <end position="532"/>
    </location>
</feature>
<comment type="cofactor">
    <cofactor evidence="1">
        <name>pantetheine 4'-phosphate</name>
        <dbReference type="ChEBI" id="CHEBI:47942"/>
    </cofactor>
</comment>
<dbReference type="SUPFAM" id="SSF51735">
    <property type="entry name" value="NAD(P)-binding Rossmann-fold domains"/>
    <property type="match status" value="4"/>
</dbReference>
<feature type="active site" description="Proton acceptor; for dehydratase activity" evidence="9">
    <location>
        <position position="1026"/>
    </location>
</feature>
<dbReference type="Pfam" id="PF00550">
    <property type="entry name" value="PP-binding"/>
    <property type="match status" value="3"/>
</dbReference>
<gene>
    <name evidence="14" type="ORF">ABT384_41265</name>
</gene>
<feature type="domain" description="PKS/mFAS DH" evidence="13">
    <location>
        <begin position="2677"/>
        <end position="2954"/>
    </location>
</feature>
<dbReference type="Pfam" id="PF00109">
    <property type="entry name" value="ketoacyl-synt"/>
    <property type="match status" value="2"/>
</dbReference>
<dbReference type="SMART" id="SM00827">
    <property type="entry name" value="PKS_AT"/>
    <property type="match status" value="2"/>
</dbReference>
<dbReference type="InterPro" id="IPR010037">
    <property type="entry name" value="FkbH_domain"/>
</dbReference>
<dbReference type="PROSITE" id="PS50075">
    <property type="entry name" value="CARRIER"/>
    <property type="match status" value="3"/>
</dbReference>
<reference evidence="14 15" key="1">
    <citation type="submission" date="2024-06" db="EMBL/GenBank/DDBJ databases">
        <title>The Natural Products Discovery Center: Release of the First 8490 Sequenced Strains for Exploring Actinobacteria Biosynthetic Diversity.</title>
        <authorList>
            <person name="Kalkreuter E."/>
            <person name="Kautsar S.A."/>
            <person name="Yang D."/>
            <person name="Bader C.D."/>
            <person name="Teijaro C.N."/>
            <person name="Fluegel L."/>
            <person name="Davis C.M."/>
            <person name="Simpson J.R."/>
            <person name="Lauterbach L."/>
            <person name="Steele A.D."/>
            <person name="Gui C."/>
            <person name="Meng S."/>
            <person name="Li G."/>
            <person name="Viehrig K."/>
            <person name="Ye F."/>
            <person name="Su P."/>
            <person name="Kiefer A.F."/>
            <person name="Nichols A."/>
            <person name="Cepeda A.J."/>
            <person name="Yan W."/>
            <person name="Fan B."/>
            <person name="Jiang Y."/>
            <person name="Adhikari A."/>
            <person name="Zheng C.-J."/>
            <person name="Schuster L."/>
            <person name="Cowan T.M."/>
            <person name="Smanski M.J."/>
            <person name="Chevrette M.G."/>
            <person name="De Carvalho L.P.S."/>
            <person name="Shen B."/>
        </authorList>
    </citation>
    <scope>NUCLEOTIDE SEQUENCE [LARGE SCALE GENOMIC DNA]</scope>
    <source>
        <strain evidence="14 15">NPDC000155</strain>
    </source>
</reference>
<dbReference type="CDD" id="cd08956">
    <property type="entry name" value="KR_3_FAS_SDR_x"/>
    <property type="match status" value="1"/>
</dbReference>
<feature type="domain" description="Ketosynthase family 3 (KS3)" evidence="12">
    <location>
        <begin position="1785"/>
        <end position="2209"/>
    </location>
</feature>
<dbReference type="InterPro" id="IPR016039">
    <property type="entry name" value="Thiolase-like"/>
</dbReference>
<keyword evidence="7" id="KW-0511">Multifunctional enzyme</keyword>
<evidence type="ECO:0000256" key="3">
    <source>
        <dbReference type="ARBA" id="ARBA00022450"/>
    </source>
</evidence>
<dbReference type="SMART" id="SM00826">
    <property type="entry name" value="PKS_DH"/>
    <property type="match status" value="2"/>
</dbReference>
<evidence type="ECO:0000256" key="5">
    <source>
        <dbReference type="ARBA" id="ARBA00022679"/>
    </source>
</evidence>
<dbReference type="CDD" id="cd00833">
    <property type="entry name" value="PKS"/>
    <property type="match status" value="2"/>
</dbReference>
<proteinExistence type="predicted"/>
<dbReference type="Pfam" id="PF16197">
    <property type="entry name" value="KAsynt_C_assoc"/>
    <property type="match status" value="1"/>
</dbReference>
<dbReference type="InterPro" id="IPR006162">
    <property type="entry name" value="Ppantetheine_attach_site"/>
</dbReference>
<dbReference type="PROSITE" id="PS52004">
    <property type="entry name" value="KS3_2"/>
    <property type="match status" value="2"/>
</dbReference>